<evidence type="ECO:0000256" key="9">
    <source>
        <dbReference type="ARBA" id="ARBA00023136"/>
    </source>
</evidence>
<dbReference type="SUPFAM" id="SSF81330">
    <property type="entry name" value="Gated mechanosensitive channel"/>
    <property type="match status" value="1"/>
</dbReference>
<evidence type="ECO:0000256" key="2">
    <source>
        <dbReference type="ARBA" id="ARBA00007254"/>
    </source>
</evidence>
<comment type="similarity">
    <text evidence="2 11">Belongs to the MscL family.</text>
</comment>
<comment type="subcellular location">
    <subcellularLocation>
        <location evidence="1 11">Cell membrane</location>
        <topology evidence="1 11">Multi-pass membrane protein</topology>
    </subcellularLocation>
</comment>
<keyword evidence="10 11" id="KW-0407">Ion channel</keyword>
<dbReference type="NCBIfam" id="NF001843">
    <property type="entry name" value="PRK00567.1-4"/>
    <property type="match status" value="1"/>
</dbReference>
<evidence type="ECO:0000256" key="7">
    <source>
        <dbReference type="ARBA" id="ARBA00022989"/>
    </source>
</evidence>
<dbReference type="AlphaFoldDB" id="A0A6G4EBB3"/>
<protein>
    <recommendedName>
        <fullName evidence="11">Large-conductance mechanosensitive channel</fullName>
    </recommendedName>
</protein>
<keyword evidence="5 11" id="KW-1003">Cell membrane</keyword>
<dbReference type="HAMAP" id="MF_00115">
    <property type="entry name" value="MscL"/>
    <property type="match status" value="1"/>
</dbReference>
<dbReference type="EMBL" id="SWRL01000001">
    <property type="protein sequence ID" value="NFH60464.1"/>
    <property type="molecule type" value="Genomic_DNA"/>
</dbReference>
<keyword evidence="8 11" id="KW-0406">Ion transport</keyword>
<evidence type="ECO:0000313" key="14">
    <source>
        <dbReference type="Proteomes" id="UP000482543"/>
    </source>
</evidence>
<dbReference type="InterPro" id="IPR036019">
    <property type="entry name" value="MscL_channel"/>
</dbReference>
<keyword evidence="7 11" id="KW-1133">Transmembrane helix</keyword>
<evidence type="ECO:0000256" key="4">
    <source>
        <dbReference type="ARBA" id="ARBA00022448"/>
    </source>
</evidence>
<evidence type="ECO:0000256" key="11">
    <source>
        <dbReference type="HAMAP-Rule" id="MF_00115"/>
    </source>
</evidence>
<dbReference type="InterPro" id="IPR037673">
    <property type="entry name" value="MSC/AndL"/>
</dbReference>
<evidence type="ECO:0000256" key="5">
    <source>
        <dbReference type="ARBA" id="ARBA00022475"/>
    </source>
</evidence>
<gene>
    <name evidence="11 12" type="primary">mscL</name>
    <name evidence="12" type="ORF">FC962_00755</name>
    <name evidence="13" type="ORF">FC964_00750</name>
</gene>
<evidence type="ECO:0000256" key="6">
    <source>
        <dbReference type="ARBA" id="ARBA00022692"/>
    </source>
</evidence>
<dbReference type="PRINTS" id="PR01264">
    <property type="entry name" value="MECHCHANNEL"/>
</dbReference>
<dbReference type="PANTHER" id="PTHR30266:SF2">
    <property type="entry name" value="LARGE-CONDUCTANCE MECHANOSENSITIVE CHANNEL"/>
    <property type="match status" value="1"/>
</dbReference>
<dbReference type="EMBL" id="SWRJ01000001">
    <property type="protein sequence ID" value="NFI19939.1"/>
    <property type="molecule type" value="Genomic_DNA"/>
</dbReference>
<comment type="caution">
    <text evidence="12">The sequence shown here is derived from an EMBL/GenBank/DDBJ whole genome shotgun (WGS) entry which is preliminary data.</text>
</comment>
<comment type="subunit">
    <text evidence="3 11">Homopentamer.</text>
</comment>
<keyword evidence="6 11" id="KW-0812">Transmembrane</keyword>
<dbReference type="PANTHER" id="PTHR30266">
    <property type="entry name" value="MECHANOSENSITIVE CHANNEL MSCL"/>
    <property type="match status" value="1"/>
</dbReference>
<dbReference type="InterPro" id="IPR001185">
    <property type="entry name" value="MS_channel"/>
</dbReference>
<evidence type="ECO:0000313" key="13">
    <source>
        <dbReference type="EMBL" id="NFI19939.1"/>
    </source>
</evidence>
<dbReference type="GO" id="GO:0008381">
    <property type="term" value="F:mechanosensitive monoatomic ion channel activity"/>
    <property type="evidence" value="ECO:0007669"/>
    <property type="project" value="UniProtKB-UniRule"/>
</dbReference>
<name>A0A6G4EBB3_CLOBO</name>
<dbReference type="NCBIfam" id="TIGR00220">
    <property type="entry name" value="mscL"/>
    <property type="match status" value="1"/>
</dbReference>
<dbReference type="Proteomes" id="UP000482543">
    <property type="component" value="Unassembled WGS sequence"/>
</dbReference>
<evidence type="ECO:0000256" key="8">
    <source>
        <dbReference type="ARBA" id="ARBA00023065"/>
    </source>
</evidence>
<sequence>MNKMIKEFKEFAVKGNAMELAIGVVIGGAFGKIVTSLVEDIIMPLVGLLIGGIDFTGLNFSMNLSGKTAVSIKYGNFIQAAVNFLIISFSIFVFIKLINKFNKKEEEVKEEPKISNEEILLTEIRDLLKESNCK</sequence>
<dbReference type="FunFam" id="1.10.1200.120:FF:000001">
    <property type="entry name" value="Large-conductance mechanosensitive channel"/>
    <property type="match status" value="1"/>
</dbReference>
<dbReference type="Pfam" id="PF01741">
    <property type="entry name" value="MscL"/>
    <property type="match status" value="1"/>
</dbReference>
<evidence type="ECO:0000313" key="12">
    <source>
        <dbReference type="EMBL" id="NFH60464.1"/>
    </source>
</evidence>
<evidence type="ECO:0000256" key="1">
    <source>
        <dbReference type="ARBA" id="ARBA00004651"/>
    </source>
</evidence>
<accession>A0A6G4EBB3</accession>
<dbReference type="RefSeq" id="WP_072570922.1">
    <property type="nucleotide sequence ID" value="NZ_CP013247.1"/>
</dbReference>
<reference evidence="12 14" key="1">
    <citation type="submission" date="2019-04" db="EMBL/GenBank/DDBJ databases">
        <title>Genome sequencing of Clostridium botulinum Groups I-IV and Clostridium butyricum.</title>
        <authorList>
            <person name="Brunt J."/>
            <person name="Van Vliet A.H.M."/>
            <person name="Stringer S.C."/>
            <person name="Carter A.T."/>
            <person name="Peck M.W."/>
        </authorList>
    </citation>
    <scope>NUCLEOTIDE SEQUENCE</scope>
    <source>
        <strain evidence="12">IFR 15/031</strain>
        <strain evidence="13 14">IFR 15/034</strain>
    </source>
</reference>
<evidence type="ECO:0000256" key="10">
    <source>
        <dbReference type="ARBA" id="ARBA00023303"/>
    </source>
</evidence>
<dbReference type="GO" id="GO:0005886">
    <property type="term" value="C:plasma membrane"/>
    <property type="evidence" value="ECO:0007669"/>
    <property type="project" value="UniProtKB-SubCell"/>
</dbReference>
<comment type="caution">
    <text evidence="11">Lacks conserved residue(s) required for the propagation of feature annotation.</text>
</comment>
<feature type="transmembrane region" description="Helical" evidence="11">
    <location>
        <begin position="74"/>
        <end position="95"/>
    </location>
</feature>
<evidence type="ECO:0000256" key="3">
    <source>
        <dbReference type="ARBA" id="ARBA00011255"/>
    </source>
</evidence>
<proteinExistence type="inferred from homology"/>
<keyword evidence="4 11" id="KW-0813">Transport</keyword>
<comment type="function">
    <text evidence="11">Channel that opens in response to stretch forces in the membrane lipid bilayer. May participate in the regulation of osmotic pressure changes within the cell.</text>
</comment>
<dbReference type="Gene3D" id="1.10.1200.120">
    <property type="entry name" value="Large-conductance mechanosensitive channel, MscL, domain 1"/>
    <property type="match status" value="1"/>
</dbReference>
<organism evidence="12">
    <name type="scientific">Clostridium botulinum</name>
    <dbReference type="NCBI Taxonomy" id="1491"/>
    <lineage>
        <taxon>Bacteria</taxon>
        <taxon>Bacillati</taxon>
        <taxon>Bacillota</taxon>
        <taxon>Clostridia</taxon>
        <taxon>Eubacteriales</taxon>
        <taxon>Clostridiaceae</taxon>
        <taxon>Clostridium</taxon>
    </lineage>
</organism>
<keyword evidence="9 11" id="KW-0472">Membrane</keyword>